<comment type="caution">
    <text evidence="3">The sequence shown here is derived from an EMBL/GenBank/DDBJ whole genome shotgun (WGS) entry which is preliminary data.</text>
</comment>
<gene>
    <name evidence="3" type="ORF">KDK95_20370</name>
</gene>
<dbReference type="InterPro" id="IPR012495">
    <property type="entry name" value="TadE-like_dom"/>
</dbReference>
<evidence type="ECO:0000313" key="3">
    <source>
        <dbReference type="EMBL" id="MBR7828675.1"/>
    </source>
</evidence>
<dbReference type="Proteomes" id="UP000676325">
    <property type="component" value="Unassembled WGS sequence"/>
</dbReference>
<keyword evidence="1" id="KW-0472">Membrane</keyword>
<evidence type="ECO:0000313" key="4">
    <source>
        <dbReference type="Proteomes" id="UP000676325"/>
    </source>
</evidence>
<dbReference type="Pfam" id="PF07811">
    <property type="entry name" value="TadE"/>
    <property type="match status" value="1"/>
</dbReference>
<organism evidence="3 4">
    <name type="scientific">Actinospica acidithermotolerans</name>
    <dbReference type="NCBI Taxonomy" id="2828514"/>
    <lineage>
        <taxon>Bacteria</taxon>
        <taxon>Bacillati</taxon>
        <taxon>Actinomycetota</taxon>
        <taxon>Actinomycetes</taxon>
        <taxon>Catenulisporales</taxon>
        <taxon>Actinospicaceae</taxon>
        <taxon>Actinospica</taxon>
    </lineage>
</organism>
<dbReference type="AlphaFoldDB" id="A0A941IHL6"/>
<evidence type="ECO:0000259" key="2">
    <source>
        <dbReference type="Pfam" id="PF07811"/>
    </source>
</evidence>
<keyword evidence="1" id="KW-1133">Transmembrane helix</keyword>
<proteinExistence type="predicted"/>
<feature type="domain" description="TadE-like" evidence="2">
    <location>
        <begin position="11"/>
        <end position="53"/>
    </location>
</feature>
<dbReference type="EMBL" id="JAGSOH010000062">
    <property type="protein sequence ID" value="MBR7828675.1"/>
    <property type="molecule type" value="Genomic_DNA"/>
</dbReference>
<evidence type="ECO:0000256" key="1">
    <source>
        <dbReference type="SAM" id="Phobius"/>
    </source>
</evidence>
<dbReference type="RefSeq" id="WP_212519806.1">
    <property type="nucleotide sequence ID" value="NZ_JAGSOH010000062.1"/>
</dbReference>
<keyword evidence="4" id="KW-1185">Reference proteome</keyword>
<name>A0A941IHL6_9ACTN</name>
<reference evidence="3" key="1">
    <citation type="submission" date="2021-04" db="EMBL/GenBank/DDBJ databases">
        <title>Genome based classification of Actinospica acidithermotolerans sp. nov., an actinobacterium isolated from an Indonesian hot spring.</title>
        <authorList>
            <person name="Kusuma A.B."/>
            <person name="Putra K.E."/>
            <person name="Nafisah S."/>
            <person name="Loh J."/>
            <person name="Nouioui I."/>
            <person name="Goodfellow M."/>
        </authorList>
    </citation>
    <scope>NUCLEOTIDE SEQUENCE</scope>
    <source>
        <strain evidence="3">MGRD01-02</strain>
    </source>
</reference>
<accession>A0A941IHL6</accession>
<sequence>MRRRQRDKESGATAIEFVVFTPLLFLLMFGSVQIGLALFARHVAVSAAQEGAREARETAVSTTTNWQTASTSAATNWVTQLLGTMVQGTPTAQPLEPVPLGNAYPEVGVSVQFDVVSVVPGWTFSVSSSSVGPVECFYQTDGHCNGY</sequence>
<protein>
    <submittedName>
        <fullName evidence="3">Pilus assembly protein</fullName>
    </submittedName>
</protein>
<feature type="transmembrane region" description="Helical" evidence="1">
    <location>
        <begin position="12"/>
        <end position="39"/>
    </location>
</feature>
<keyword evidence="1" id="KW-0812">Transmembrane</keyword>